<feature type="transmembrane region" description="Helical" evidence="1">
    <location>
        <begin position="12"/>
        <end position="34"/>
    </location>
</feature>
<dbReference type="AlphaFoldDB" id="A0A9D1RYB6"/>
<proteinExistence type="predicted"/>
<protein>
    <submittedName>
        <fullName evidence="2">DUF2613 family protein</fullName>
    </submittedName>
</protein>
<sequence>MAIDQETRDRGSAGALIAAAVAGIVLGGAVAFGAGAMADSSELPNEEQIAVNQDSAFLGSVQYGERTSN</sequence>
<dbReference type="InterPro" id="IPR022566">
    <property type="entry name" value="DUF2613"/>
</dbReference>
<evidence type="ECO:0000313" key="3">
    <source>
        <dbReference type="Proteomes" id="UP000824189"/>
    </source>
</evidence>
<gene>
    <name evidence="2" type="ORF">H9867_00430</name>
</gene>
<reference evidence="2" key="1">
    <citation type="journal article" date="2021" name="PeerJ">
        <title>Extensive microbial diversity within the chicken gut microbiome revealed by metagenomics and culture.</title>
        <authorList>
            <person name="Gilroy R."/>
            <person name="Ravi A."/>
            <person name="Getino M."/>
            <person name="Pursley I."/>
            <person name="Horton D.L."/>
            <person name="Alikhan N.F."/>
            <person name="Baker D."/>
            <person name="Gharbi K."/>
            <person name="Hall N."/>
            <person name="Watson M."/>
            <person name="Adriaenssens E.M."/>
            <person name="Foster-Nyarko E."/>
            <person name="Jarju S."/>
            <person name="Secka A."/>
            <person name="Antonio M."/>
            <person name="Oren A."/>
            <person name="Chaudhuri R.R."/>
            <person name="La Ragione R."/>
            <person name="Hildebrand F."/>
            <person name="Pallen M.J."/>
        </authorList>
    </citation>
    <scope>NUCLEOTIDE SEQUENCE</scope>
    <source>
        <strain evidence="2">4376</strain>
    </source>
</reference>
<reference evidence="2" key="2">
    <citation type="submission" date="2021-04" db="EMBL/GenBank/DDBJ databases">
        <authorList>
            <person name="Gilroy R."/>
        </authorList>
    </citation>
    <scope>NUCLEOTIDE SEQUENCE</scope>
    <source>
        <strain evidence="2">4376</strain>
    </source>
</reference>
<name>A0A9D1RYB6_9CORY</name>
<accession>A0A9D1RYB6</accession>
<keyword evidence="1" id="KW-1133">Transmembrane helix</keyword>
<keyword evidence="1" id="KW-0812">Transmembrane</keyword>
<keyword evidence="1" id="KW-0472">Membrane</keyword>
<evidence type="ECO:0000256" key="1">
    <source>
        <dbReference type="SAM" id="Phobius"/>
    </source>
</evidence>
<dbReference type="EMBL" id="DXFZ01000006">
    <property type="protein sequence ID" value="HIW94946.1"/>
    <property type="molecule type" value="Genomic_DNA"/>
</dbReference>
<dbReference type="Proteomes" id="UP000824189">
    <property type="component" value="Unassembled WGS sequence"/>
</dbReference>
<evidence type="ECO:0000313" key="2">
    <source>
        <dbReference type="EMBL" id="HIW94946.1"/>
    </source>
</evidence>
<organism evidence="2 3">
    <name type="scientific">Candidatus Corynebacterium gallistercoris</name>
    <dbReference type="NCBI Taxonomy" id="2838530"/>
    <lineage>
        <taxon>Bacteria</taxon>
        <taxon>Bacillati</taxon>
        <taxon>Actinomycetota</taxon>
        <taxon>Actinomycetes</taxon>
        <taxon>Mycobacteriales</taxon>
        <taxon>Corynebacteriaceae</taxon>
        <taxon>Corynebacterium</taxon>
    </lineage>
</organism>
<dbReference type="Pfam" id="PF11021">
    <property type="entry name" value="DUF2613"/>
    <property type="match status" value="1"/>
</dbReference>
<comment type="caution">
    <text evidence="2">The sequence shown here is derived from an EMBL/GenBank/DDBJ whole genome shotgun (WGS) entry which is preliminary data.</text>
</comment>